<accession>A0A9D4PRB0</accession>
<dbReference type="Gene3D" id="1.10.1380.10">
    <property type="entry name" value="Neutral endopeptidase , domain2"/>
    <property type="match status" value="1"/>
</dbReference>
<keyword evidence="4" id="KW-1185">Reference proteome</keyword>
<feature type="domain" description="Peptidase M13 C-terminal" evidence="2">
    <location>
        <begin position="478"/>
        <end position="579"/>
    </location>
</feature>
<dbReference type="VEuPathDB" id="VectorBase:RSAN_054208"/>
<comment type="caution">
    <text evidence="3">The sequence shown here is derived from an EMBL/GenBank/DDBJ whole genome shotgun (WGS) entry which is preliminary data.</text>
</comment>
<sequence length="581" mass="64869">MVGSINLMERVGSSYQDDQWPPEQSSTVRSKPRGDIDPCVCCFRSTLGLAGLIVVMLFLTKIVDKTMGQRVTAAADHLLPSVDVPDRSQTAVQKAVGMFRACLAAPVDNRRVEMHALKDFMVSLDIDLLAEESSDPNPGRDVVRLSLEYGLPAFVEFRVNRYQIPRGKPLLEVALANSDDAWFAERVLLRSNVTASYYSAAIAHYSGRAPSKSTKALVSQLSALEDEVQTFMIKEKERLDEHWTFLSVRNILDPAEEQKKDEFERIIKEYSRGRYTDDDGVYVNSNAHALLKLLVTSGREAEFHRLVSWSIVRQLAGFGRSSETFSLMPSLRIWYKCVVKVSQLRHSSWLDSLSLQYALTKLRAMRMANGLPHDMRNARDMDARFAEFPESPSGGSFWRAWLSAARIVNRLGVISNSSSDIVFTSGSGVAYYGTVLNEVFVPAGMIGKPVFYKQGPAAHNYGVIGMVSKTDNLDRHSSENLADFVGSLVSHAAFSSLPDRLRRITVPGNSALNLTSEQLYFVSRCVIWCTRIETRYQDYNEGSHAAYRARCNVPAMNMPSFGEAFNCPPGSQMNPVDKCVF</sequence>
<dbReference type="InterPro" id="IPR000718">
    <property type="entry name" value="Peptidase_M13"/>
</dbReference>
<evidence type="ECO:0000313" key="3">
    <source>
        <dbReference type="EMBL" id="KAH7951343.1"/>
    </source>
</evidence>
<name>A0A9D4PRB0_RHISA</name>
<dbReference type="GO" id="GO:0016485">
    <property type="term" value="P:protein processing"/>
    <property type="evidence" value="ECO:0007669"/>
    <property type="project" value="TreeGrafter"/>
</dbReference>
<dbReference type="InterPro" id="IPR018497">
    <property type="entry name" value="Peptidase_M13_C"/>
</dbReference>
<evidence type="ECO:0000256" key="1">
    <source>
        <dbReference type="SAM" id="MobiDB-lite"/>
    </source>
</evidence>
<dbReference type="PROSITE" id="PS51885">
    <property type="entry name" value="NEPRILYSIN"/>
    <property type="match status" value="1"/>
</dbReference>
<dbReference type="AlphaFoldDB" id="A0A9D4PRB0"/>
<gene>
    <name evidence="3" type="ORF">HPB52_008016</name>
</gene>
<organism evidence="3 4">
    <name type="scientific">Rhipicephalus sanguineus</name>
    <name type="common">Brown dog tick</name>
    <name type="synonym">Ixodes sanguineus</name>
    <dbReference type="NCBI Taxonomy" id="34632"/>
    <lineage>
        <taxon>Eukaryota</taxon>
        <taxon>Metazoa</taxon>
        <taxon>Ecdysozoa</taxon>
        <taxon>Arthropoda</taxon>
        <taxon>Chelicerata</taxon>
        <taxon>Arachnida</taxon>
        <taxon>Acari</taxon>
        <taxon>Parasitiformes</taxon>
        <taxon>Ixodida</taxon>
        <taxon>Ixodoidea</taxon>
        <taxon>Ixodidae</taxon>
        <taxon>Rhipicephalinae</taxon>
        <taxon>Rhipicephalus</taxon>
        <taxon>Rhipicephalus</taxon>
    </lineage>
</organism>
<dbReference type="Gene3D" id="3.40.390.10">
    <property type="entry name" value="Collagenase (Catalytic Domain)"/>
    <property type="match status" value="2"/>
</dbReference>
<reference evidence="3" key="1">
    <citation type="journal article" date="2020" name="Cell">
        <title>Large-Scale Comparative Analyses of Tick Genomes Elucidate Their Genetic Diversity and Vector Capacities.</title>
        <authorList>
            <consortium name="Tick Genome and Microbiome Consortium (TIGMIC)"/>
            <person name="Jia N."/>
            <person name="Wang J."/>
            <person name="Shi W."/>
            <person name="Du L."/>
            <person name="Sun Y."/>
            <person name="Zhan W."/>
            <person name="Jiang J.F."/>
            <person name="Wang Q."/>
            <person name="Zhang B."/>
            <person name="Ji P."/>
            <person name="Bell-Sakyi L."/>
            <person name="Cui X.M."/>
            <person name="Yuan T.T."/>
            <person name="Jiang B.G."/>
            <person name="Yang W.F."/>
            <person name="Lam T.T."/>
            <person name="Chang Q.C."/>
            <person name="Ding S.J."/>
            <person name="Wang X.J."/>
            <person name="Zhu J.G."/>
            <person name="Ruan X.D."/>
            <person name="Zhao L."/>
            <person name="Wei J.T."/>
            <person name="Ye R.Z."/>
            <person name="Que T.C."/>
            <person name="Du C.H."/>
            <person name="Zhou Y.H."/>
            <person name="Cheng J.X."/>
            <person name="Dai P.F."/>
            <person name="Guo W.B."/>
            <person name="Han X.H."/>
            <person name="Huang E.J."/>
            <person name="Li L.F."/>
            <person name="Wei W."/>
            <person name="Gao Y.C."/>
            <person name="Liu J.Z."/>
            <person name="Shao H.Z."/>
            <person name="Wang X."/>
            <person name="Wang C.C."/>
            <person name="Yang T.C."/>
            <person name="Huo Q.B."/>
            <person name="Li W."/>
            <person name="Chen H.Y."/>
            <person name="Chen S.E."/>
            <person name="Zhou L.G."/>
            <person name="Ni X.B."/>
            <person name="Tian J.H."/>
            <person name="Sheng Y."/>
            <person name="Liu T."/>
            <person name="Pan Y.S."/>
            <person name="Xia L.Y."/>
            <person name="Li J."/>
            <person name="Zhao F."/>
            <person name="Cao W.C."/>
        </authorList>
    </citation>
    <scope>NUCLEOTIDE SEQUENCE</scope>
    <source>
        <strain evidence="3">Rsan-2018</strain>
    </source>
</reference>
<feature type="region of interest" description="Disordered" evidence="1">
    <location>
        <begin position="13"/>
        <end position="32"/>
    </location>
</feature>
<dbReference type="InterPro" id="IPR024079">
    <property type="entry name" value="MetalloPept_cat_dom_sf"/>
</dbReference>
<dbReference type="GO" id="GO:0005886">
    <property type="term" value="C:plasma membrane"/>
    <property type="evidence" value="ECO:0007669"/>
    <property type="project" value="TreeGrafter"/>
</dbReference>
<evidence type="ECO:0000259" key="2">
    <source>
        <dbReference type="Pfam" id="PF01431"/>
    </source>
</evidence>
<proteinExistence type="predicted"/>
<dbReference type="GO" id="GO:0004222">
    <property type="term" value="F:metalloendopeptidase activity"/>
    <property type="evidence" value="ECO:0007669"/>
    <property type="project" value="InterPro"/>
</dbReference>
<dbReference type="EMBL" id="JABSTV010001251">
    <property type="protein sequence ID" value="KAH7951343.1"/>
    <property type="molecule type" value="Genomic_DNA"/>
</dbReference>
<dbReference type="Pfam" id="PF01431">
    <property type="entry name" value="Peptidase_M13"/>
    <property type="match status" value="1"/>
</dbReference>
<dbReference type="PANTHER" id="PTHR11733:SF241">
    <property type="entry name" value="GH26575P-RELATED"/>
    <property type="match status" value="1"/>
</dbReference>
<feature type="compositionally biased region" description="Polar residues" evidence="1">
    <location>
        <begin position="13"/>
        <end position="29"/>
    </location>
</feature>
<reference evidence="3" key="2">
    <citation type="submission" date="2021-09" db="EMBL/GenBank/DDBJ databases">
        <authorList>
            <person name="Jia N."/>
            <person name="Wang J."/>
            <person name="Shi W."/>
            <person name="Du L."/>
            <person name="Sun Y."/>
            <person name="Zhan W."/>
            <person name="Jiang J."/>
            <person name="Wang Q."/>
            <person name="Zhang B."/>
            <person name="Ji P."/>
            <person name="Sakyi L.B."/>
            <person name="Cui X."/>
            <person name="Yuan T."/>
            <person name="Jiang B."/>
            <person name="Yang W."/>
            <person name="Lam T.T.-Y."/>
            <person name="Chang Q."/>
            <person name="Ding S."/>
            <person name="Wang X."/>
            <person name="Zhu J."/>
            <person name="Ruan X."/>
            <person name="Zhao L."/>
            <person name="Wei J."/>
            <person name="Que T."/>
            <person name="Du C."/>
            <person name="Cheng J."/>
            <person name="Dai P."/>
            <person name="Han X."/>
            <person name="Huang E."/>
            <person name="Gao Y."/>
            <person name="Liu J."/>
            <person name="Shao H."/>
            <person name="Ye R."/>
            <person name="Li L."/>
            <person name="Wei W."/>
            <person name="Wang X."/>
            <person name="Wang C."/>
            <person name="Huo Q."/>
            <person name="Li W."/>
            <person name="Guo W."/>
            <person name="Chen H."/>
            <person name="Chen S."/>
            <person name="Zhou L."/>
            <person name="Zhou L."/>
            <person name="Ni X."/>
            <person name="Tian J."/>
            <person name="Zhou Y."/>
            <person name="Sheng Y."/>
            <person name="Liu T."/>
            <person name="Pan Y."/>
            <person name="Xia L."/>
            <person name="Li J."/>
            <person name="Zhao F."/>
            <person name="Cao W."/>
        </authorList>
    </citation>
    <scope>NUCLEOTIDE SEQUENCE</scope>
    <source>
        <strain evidence="3">Rsan-2018</strain>
        <tissue evidence="3">Larvae</tissue>
    </source>
</reference>
<evidence type="ECO:0000313" key="4">
    <source>
        <dbReference type="Proteomes" id="UP000821837"/>
    </source>
</evidence>
<dbReference type="SUPFAM" id="SSF55486">
    <property type="entry name" value="Metalloproteases ('zincins'), catalytic domain"/>
    <property type="match status" value="1"/>
</dbReference>
<dbReference type="InterPro" id="IPR042089">
    <property type="entry name" value="Peptidase_M13_dom_2"/>
</dbReference>
<protein>
    <recommendedName>
        <fullName evidence="2">Peptidase M13 C-terminal domain-containing protein</fullName>
    </recommendedName>
</protein>
<dbReference type="Proteomes" id="UP000821837">
    <property type="component" value="Chromosome 5"/>
</dbReference>
<dbReference type="PANTHER" id="PTHR11733">
    <property type="entry name" value="ZINC METALLOPROTEASE FAMILY M13 NEPRILYSIN-RELATED"/>
    <property type="match status" value="1"/>
</dbReference>